<comment type="catalytic activity">
    <reaction evidence="10">
        <text>a quinone + sn-glycerol 3-phosphate = dihydroxyacetone phosphate + a quinol</text>
        <dbReference type="Rhea" id="RHEA:18977"/>
        <dbReference type="ChEBI" id="CHEBI:24646"/>
        <dbReference type="ChEBI" id="CHEBI:57597"/>
        <dbReference type="ChEBI" id="CHEBI:57642"/>
        <dbReference type="ChEBI" id="CHEBI:132124"/>
        <dbReference type="EC" id="1.1.5.3"/>
    </reaction>
</comment>
<keyword evidence="7" id="KW-0106">Calcium</keyword>
<evidence type="ECO:0000256" key="1">
    <source>
        <dbReference type="ARBA" id="ARBA00001974"/>
    </source>
</evidence>
<evidence type="ECO:0000256" key="8">
    <source>
        <dbReference type="ARBA" id="ARBA00022946"/>
    </source>
</evidence>
<evidence type="ECO:0000256" key="3">
    <source>
        <dbReference type="ARBA" id="ARBA00007330"/>
    </source>
</evidence>
<proteinExistence type="inferred from homology"/>
<dbReference type="Pfam" id="PF16901">
    <property type="entry name" value="DAO_C"/>
    <property type="match status" value="1"/>
</dbReference>
<dbReference type="InterPro" id="IPR038299">
    <property type="entry name" value="DAO_C_sf"/>
</dbReference>
<dbReference type="InterPro" id="IPR036188">
    <property type="entry name" value="FAD/NAD-bd_sf"/>
</dbReference>
<dbReference type="PANTHER" id="PTHR11985">
    <property type="entry name" value="GLYCEROL-3-PHOSPHATE DEHYDROGENASE"/>
    <property type="match status" value="1"/>
</dbReference>
<evidence type="ECO:0000256" key="4">
    <source>
        <dbReference type="ARBA" id="ARBA00013029"/>
    </source>
</evidence>
<dbReference type="InterPro" id="IPR002048">
    <property type="entry name" value="EF_hand_dom"/>
</dbReference>
<feature type="domain" description="EF-hand" evidence="11">
    <location>
        <begin position="691"/>
        <end position="726"/>
    </location>
</feature>
<dbReference type="PROSITE" id="PS50222">
    <property type="entry name" value="EF_HAND_2"/>
    <property type="match status" value="2"/>
</dbReference>
<evidence type="ECO:0000256" key="10">
    <source>
        <dbReference type="RuleBase" id="RU361217"/>
    </source>
</evidence>
<dbReference type="PROSITE" id="PS00018">
    <property type="entry name" value="EF_HAND_1"/>
    <property type="match status" value="1"/>
</dbReference>
<dbReference type="SMART" id="SM00054">
    <property type="entry name" value="EFh"/>
    <property type="match status" value="2"/>
</dbReference>
<dbReference type="Gene3D" id="1.10.8.870">
    <property type="entry name" value="Alpha-glycerophosphate oxidase, cap domain"/>
    <property type="match status" value="1"/>
</dbReference>
<evidence type="ECO:0000313" key="12">
    <source>
        <dbReference type="EMBL" id="KAK7234979.1"/>
    </source>
</evidence>
<dbReference type="InterPro" id="IPR031656">
    <property type="entry name" value="DAO_C"/>
</dbReference>
<evidence type="ECO:0000256" key="9">
    <source>
        <dbReference type="ARBA" id="ARBA00023002"/>
    </source>
</evidence>
<dbReference type="InterPro" id="IPR011992">
    <property type="entry name" value="EF-hand-dom_pair"/>
</dbReference>
<dbReference type="Gene3D" id="1.10.238.10">
    <property type="entry name" value="EF-hand"/>
    <property type="match status" value="1"/>
</dbReference>
<evidence type="ECO:0000256" key="7">
    <source>
        <dbReference type="ARBA" id="ARBA00022837"/>
    </source>
</evidence>
<keyword evidence="9 10" id="KW-0560">Oxidoreductase</keyword>
<evidence type="ECO:0000313" key="13">
    <source>
        <dbReference type="Proteomes" id="UP001363151"/>
    </source>
</evidence>
<name>A0ABR1FPI5_AURAN</name>
<dbReference type="Gene3D" id="3.30.9.10">
    <property type="entry name" value="D-Amino Acid Oxidase, subunit A, domain 2"/>
    <property type="match status" value="1"/>
</dbReference>
<dbReference type="Proteomes" id="UP001363151">
    <property type="component" value="Unassembled WGS sequence"/>
</dbReference>
<gene>
    <name evidence="12" type="ORF">SO694_00141020</name>
</gene>
<dbReference type="PRINTS" id="PR01001">
    <property type="entry name" value="FADG3PDH"/>
</dbReference>
<dbReference type="SUPFAM" id="SSF47473">
    <property type="entry name" value="EF-hand"/>
    <property type="match status" value="1"/>
</dbReference>
<dbReference type="EC" id="1.1.5.3" evidence="4 10"/>
<keyword evidence="13" id="KW-1185">Reference proteome</keyword>
<comment type="caution">
    <text evidence="12">The sequence shown here is derived from an EMBL/GenBank/DDBJ whole genome shotgun (WGS) entry which is preliminary data.</text>
</comment>
<accession>A0ABR1FPI5</accession>
<dbReference type="Pfam" id="PF01266">
    <property type="entry name" value="DAO"/>
    <property type="match status" value="1"/>
</dbReference>
<keyword evidence="5 10" id="KW-0285">Flavoprotein</keyword>
<keyword evidence="8" id="KW-0809">Transit peptide</keyword>
<keyword evidence="6" id="KW-0274">FAD</keyword>
<reference evidence="12 13" key="1">
    <citation type="submission" date="2024-03" db="EMBL/GenBank/DDBJ databases">
        <title>Aureococcus anophagefferens CCMP1851 and Kratosvirus quantuckense: Draft genome of a second virus-susceptible host strain in the model system.</title>
        <authorList>
            <person name="Chase E."/>
            <person name="Truchon A.R."/>
            <person name="Schepens W."/>
            <person name="Wilhelm S.W."/>
        </authorList>
    </citation>
    <scope>NUCLEOTIDE SEQUENCE [LARGE SCALE GENOMIC DNA]</scope>
    <source>
        <strain evidence="12 13">CCMP1851</strain>
    </source>
</reference>
<comment type="similarity">
    <text evidence="3 10">Belongs to the FAD-dependent glycerol-3-phosphate dehydrogenase family.</text>
</comment>
<dbReference type="InterPro" id="IPR018247">
    <property type="entry name" value="EF_Hand_1_Ca_BS"/>
</dbReference>
<dbReference type="SUPFAM" id="SSF51905">
    <property type="entry name" value="FAD/NAD(P)-binding domain"/>
    <property type="match status" value="1"/>
</dbReference>
<evidence type="ECO:0000259" key="11">
    <source>
        <dbReference type="PROSITE" id="PS50222"/>
    </source>
</evidence>
<dbReference type="InterPro" id="IPR006076">
    <property type="entry name" value="FAD-dep_OxRdtase"/>
</dbReference>
<dbReference type="Gene3D" id="3.50.50.60">
    <property type="entry name" value="FAD/NAD(P)-binding domain"/>
    <property type="match status" value="1"/>
</dbReference>
<dbReference type="EMBL" id="JBBJCI010000299">
    <property type="protein sequence ID" value="KAK7234979.1"/>
    <property type="molecule type" value="Genomic_DNA"/>
</dbReference>
<dbReference type="PANTHER" id="PTHR11985:SF15">
    <property type="entry name" value="GLYCEROL-3-PHOSPHATE DEHYDROGENASE, MITOCHONDRIAL"/>
    <property type="match status" value="1"/>
</dbReference>
<dbReference type="InterPro" id="IPR000447">
    <property type="entry name" value="G3P_DH_FAD-dep"/>
</dbReference>
<evidence type="ECO:0000256" key="2">
    <source>
        <dbReference type="ARBA" id="ARBA00004745"/>
    </source>
</evidence>
<comment type="pathway">
    <text evidence="2">Polyol metabolism; glycerol degradation.</text>
</comment>
<protein>
    <recommendedName>
        <fullName evidence="4 10">Glycerol-3-phosphate dehydrogenase</fullName>
        <ecNumber evidence="4 10">1.1.5.3</ecNumber>
    </recommendedName>
</protein>
<sequence>MIYTLGNYNHYGSLRRSFVATSRDGRWRACCDAPRAAPAAPGPARWPCACASRARIALARAPSAPAARRLSVGDPAAVSFAGAIGAGSRDVPGLVGLPTRREQVAALRRGGNDMFDVLVVGGGAVGSGVALDAQTRGLRTACVERGDFSSETSSRSTKLLWAGIRYIATAAAGLLRAKSLRDPVRAVRDFGGEFMMVLNCHRERRYMMETNPHLCSWQPIALPFSEWFIKPYPFGHAAFGFFPILSPLVFKLYDAMSAFSCPPSYVVGRRRARDMFPQLSRESKGINYIQVFYEAMHNDARTNVAIALTAAEKGAAVANYCEVVDLLKDDGGVVVGAEVLDRVSGDRFDVLAKAVVLCGGPFTDGMRRLERTDPDRPFEPAVRGGSGTHIVLPGYYCPKDMGLLDYNTSDGRFLFFLPWLGHTVVGTTDKQCDAETLPTAPEDEIQWILNECSKYLSLDIRVSRGDVLSAWRGWRPLASDPHADPDGPVSRDHIVSYNDESGVVFCAGGKWTTWREMAQDVVDRVTAERGLRASRCKTRDLGLLGRDGWEITTPVQLVQKYGVAESVAAHLATTYGGRAADVLELAAPTGRNYPRLGIPLADGYPYIEAEVRYACREYAVTVEDVLSRRTRLAFLNSAAATDAIPRVAELMAEELGWSDAERARQLDHAYAYMASYGGPVADKSASELRSATAEDLRRIFDHIDASGDGVLHPAEVRDAAHLLGFPLRDGDEWLDKAFTAMDPDGNGVVTFEEFAAWWNGDSELSGYARRKAALVDEFKLDMAKQLTAPGGKKAAAGNFLG</sequence>
<dbReference type="PROSITE" id="PS00977">
    <property type="entry name" value="FAD_G3PDH_1"/>
    <property type="match status" value="1"/>
</dbReference>
<evidence type="ECO:0000256" key="6">
    <source>
        <dbReference type="ARBA" id="ARBA00022827"/>
    </source>
</evidence>
<dbReference type="Pfam" id="PF13499">
    <property type="entry name" value="EF-hand_7"/>
    <property type="match status" value="1"/>
</dbReference>
<organism evidence="12 13">
    <name type="scientific">Aureococcus anophagefferens</name>
    <name type="common">Harmful bloom alga</name>
    <dbReference type="NCBI Taxonomy" id="44056"/>
    <lineage>
        <taxon>Eukaryota</taxon>
        <taxon>Sar</taxon>
        <taxon>Stramenopiles</taxon>
        <taxon>Ochrophyta</taxon>
        <taxon>Pelagophyceae</taxon>
        <taxon>Pelagomonadales</taxon>
        <taxon>Pelagomonadaceae</taxon>
        <taxon>Aureococcus</taxon>
    </lineage>
</organism>
<comment type="cofactor">
    <cofactor evidence="1 10">
        <name>FAD</name>
        <dbReference type="ChEBI" id="CHEBI:57692"/>
    </cofactor>
</comment>
<dbReference type="CDD" id="cd00051">
    <property type="entry name" value="EFh"/>
    <property type="match status" value="1"/>
</dbReference>
<feature type="domain" description="EF-hand" evidence="11">
    <location>
        <begin position="729"/>
        <end position="764"/>
    </location>
</feature>
<dbReference type="SUPFAM" id="SSF54373">
    <property type="entry name" value="FAD-linked reductases, C-terminal domain"/>
    <property type="match status" value="1"/>
</dbReference>
<evidence type="ECO:0000256" key="5">
    <source>
        <dbReference type="ARBA" id="ARBA00022630"/>
    </source>
</evidence>